<dbReference type="Pfam" id="PF13837">
    <property type="entry name" value="Myb_DNA-bind_4"/>
    <property type="match status" value="1"/>
</dbReference>
<protein>
    <submittedName>
        <fullName evidence="3">TSA: Wollemia nobilis Ref_Wollemi_Transcript_928_1942 transcribed RNA sequence</fullName>
    </submittedName>
</protein>
<evidence type="ECO:0000256" key="1">
    <source>
        <dbReference type="SAM" id="MobiDB-lite"/>
    </source>
</evidence>
<feature type="region of interest" description="Disordered" evidence="1">
    <location>
        <begin position="145"/>
        <end position="274"/>
    </location>
</feature>
<evidence type="ECO:0000259" key="2">
    <source>
        <dbReference type="Pfam" id="PF13837"/>
    </source>
</evidence>
<dbReference type="FunFam" id="1.10.10.60:FF:000152">
    <property type="entry name" value="Trihelix transcription factor ASIL2"/>
    <property type="match status" value="1"/>
</dbReference>
<name>A0A0C9SB35_9CONI</name>
<proteinExistence type="predicted"/>
<feature type="compositionally biased region" description="Pro residues" evidence="1">
    <location>
        <begin position="156"/>
        <end position="174"/>
    </location>
</feature>
<dbReference type="EMBL" id="GCHU01000919">
    <property type="protein sequence ID" value="JAG89513.1"/>
    <property type="molecule type" value="Transcribed_RNA"/>
</dbReference>
<feature type="compositionally biased region" description="Acidic residues" evidence="1">
    <location>
        <begin position="194"/>
        <end position="210"/>
    </location>
</feature>
<dbReference type="InterPro" id="IPR044823">
    <property type="entry name" value="ASIL1/2-like"/>
</dbReference>
<dbReference type="PANTHER" id="PTHR31307">
    <property type="entry name" value="TRIHELIX TRANSCRIPTION FACTOR ASIL2"/>
    <property type="match status" value="1"/>
</dbReference>
<feature type="compositionally biased region" description="Low complexity" evidence="1">
    <location>
        <begin position="382"/>
        <end position="398"/>
    </location>
</feature>
<accession>A0A0C9SB35</accession>
<evidence type="ECO:0000313" key="3">
    <source>
        <dbReference type="EMBL" id="JAG89513.1"/>
    </source>
</evidence>
<feature type="compositionally biased region" description="Low complexity" evidence="1">
    <location>
        <begin position="211"/>
        <end position="221"/>
    </location>
</feature>
<feature type="compositionally biased region" description="Polar residues" evidence="1">
    <location>
        <begin position="236"/>
        <end position="249"/>
    </location>
</feature>
<organism evidence="3">
    <name type="scientific">Wollemia nobilis</name>
    <dbReference type="NCBI Taxonomy" id="56998"/>
    <lineage>
        <taxon>Eukaryota</taxon>
        <taxon>Viridiplantae</taxon>
        <taxon>Streptophyta</taxon>
        <taxon>Embryophyta</taxon>
        <taxon>Tracheophyta</taxon>
        <taxon>Spermatophyta</taxon>
        <taxon>Pinopsida</taxon>
        <taxon>Pinidae</taxon>
        <taxon>Conifers II</taxon>
        <taxon>Araucariales</taxon>
        <taxon>Araucariaceae</taxon>
        <taxon>Wollemia</taxon>
    </lineage>
</organism>
<reference evidence="3" key="1">
    <citation type="submission" date="2015-02" db="EMBL/GenBank/DDBJ databases">
        <title>A transcriptome of Wollemia nobilis - a relic of Gondwana.</title>
        <authorList>
            <person name="Chia J.Y."/>
            <person name="Leong Y.S."/>
            <person name="Abdul Karim S."/>
            <person name="Wan Azmi N."/>
            <person name="Hercus R."/>
            <person name="Croft L."/>
        </authorList>
    </citation>
    <scope>NUCLEOTIDE SEQUENCE</scope>
    <source>
        <strain evidence="3">MaeBrown</strain>
        <tissue evidence="3">Leaf</tissue>
    </source>
</reference>
<dbReference type="AlphaFoldDB" id="A0A0C9SB35"/>
<sequence>MRKLDAMEKPPQPQPPQLQLQPSQRAGGGGSNVNIKGEVTLTKPAAERIKRDEWSEGAVTSLLDAYESKWLLRNRAKLKGNDWEEVARHVSVRSEGTKSVKTQTQCKNKIESMKKRYRAESNNVNNSTSSWPLYSRMDNLLRCRTASPNPEMAPLEAPPPPHPNPPPPPPPPPAALAAVPEENGQHRVAVAAAAEEEDEGGREAEEDENEGATAAAVAVVVFRPTGAEGEAGEGHTQGSNQEDGSNTLPNRKESAALDTDTSTPRSKIANAVEGDAAAKGIANFNFSAKRRKSCGGSGSGSSEVADSIRSFAETLVKLEQAKMKMYKDSERLRAETEVRRGEMELKRTEIIAKTQLQIAKLLSGKNGKRKFADRNSTLALSAHAHAHAHAQQEAAAQLPPHSLLND</sequence>
<dbReference type="Gene3D" id="1.10.10.60">
    <property type="entry name" value="Homeodomain-like"/>
    <property type="match status" value="1"/>
</dbReference>
<dbReference type="InterPro" id="IPR044822">
    <property type="entry name" value="Myb_DNA-bind_4"/>
</dbReference>
<feature type="region of interest" description="Disordered" evidence="1">
    <location>
        <begin position="382"/>
        <end position="406"/>
    </location>
</feature>
<feature type="region of interest" description="Disordered" evidence="1">
    <location>
        <begin position="1"/>
        <end position="39"/>
    </location>
</feature>
<feature type="domain" description="Myb/SANT-like DNA-binding" evidence="2">
    <location>
        <begin position="51"/>
        <end position="140"/>
    </location>
</feature>
<dbReference type="PANTHER" id="PTHR31307:SF45">
    <property type="entry name" value="OS09G0558200 PROTEIN"/>
    <property type="match status" value="1"/>
</dbReference>